<organism evidence="1 2">
    <name type="scientific">Alicyclobacillus ferrooxydans</name>
    <dbReference type="NCBI Taxonomy" id="471514"/>
    <lineage>
        <taxon>Bacteria</taxon>
        <taxon>Bacillati</taxon>
        <taxon>Bacillota</taxon>
        <taxon>Bacilli</taxon>
        <taxon>Bacillales</taxon>
        <taxon>Alicyclobacillaceae</taxon>
        <taxon>Alicyclobacillus</taxon>
    </lineage>
</organism>
<dbReference type="Pfam" id="PF08282">
    <property type="entry name" value="Hydrolase_3"/>
    <property type="match status" value="2"/>
</dbReference>
<keyword evidence="2" id="KW-1185">Reference proteome</keyword>
<dbReference type="CDD" id="cd07516">
    <property type="entry name" value="HAD_Pase"/>
    <property type="match status" value="1"/>
</dbReference>
<dbReference type="OrthoDB" id="9781413at2"/>
<dbReference type="PANTHER" id="PTHR10000">
    <property type="entry name" value="PHOSPHOSERINE PHOSPHATASE"/>
    <property type="match status" value="1"/>
</dbReference>
<dbReference type="AlphaFoldDB" id="A0A0P9EL08"/>
<dbReference type="PANTHER" id="PTHR10000:SF55">
    <property type="entry name" value="5-AMINO-6-(5-PHOSPHO-D-RIBITYLAMINO)URACIL PHOSPHATASE YCSE"/>
    <property type="match status" value="1"/>
</dbReference>
<dbReference type="SFLD" id="SFLDS00003">
    <property type="entry name" value="Haloacid_Dehalogenase"/>
    <property type="match status" value="1"/>
</dbReference>
<dbReference type="RefSeq" id="WP_054969026.1">
    <property type="nucleotide sequence ID" value="NZ_LJCO01000044.1"/>
</dbReference>
<dbReference type="EMBL" id="LJCO01000044">
    <property type="protein sequence ID" value="KPV43899.1"/>
    <property type="molecule type" value="Genomic_DNA"/>
</dbReference>
<dbReference type="Gene3D" id="3.30.1240.10">
    <property type="match status" value="2"/>
</dbReference>
<dbReference type="SUPFAM" id="SSF56784">
    <property type="entry name" value="HAD-like"/>
    <property type="match status" value="1"/>
</dbReference>
<gene>
    <name evidence="1" type="ORF">AN477_10085</name>
</gene>
<dbReference type="GO" id="GO:0016791">
    <property type="term" value="F:phosphatase activity"/>
    <property type="evidence" value="ECO:0007669"/>
    <property type="project" value="TreeGrafter"/>
</dbReference>
<evidence type="ECO:0000313" key="2">
    <source>
        <dbReference type="Proteomes" id="UP000050482"/>
    </source>
</evidence>
<dbReference type="PATRIC" id="fig|471514.4.peg.3260"/>
<dbReference type="InterPro" id="IPR023214">
    <property type="entry name" value="HAD_sf"/>
</dbReference>
<dbReference type="STRING" id="471514.AN477_10085"/>
<dbReference type="InterPro" id="IPR006379">
    <property type="entry name" value="HAD-SF_hydro_IIB"/>
</dbReference>
<dbReference type="GO" id="GO:0000287">
    <property type="term" value="F:magnesium ion binding"/>
    <property type="evidence" value="ECO:0007669"/>
    <property type="project" value="TreeGrafter"/>
</dbReference>
<dbReference type="SFLD" id="SFLDG01140">
    <property type="entry name" value="C2.B:_Phosphomannomutase_and_P"/>
    <property type="match status" value="1"/>
</dbReference>
<sequence length="248" mass="27225">MRKWKLIALDLDGTTLTKQGVITDATRYWLAQAKAEGVPFTFATGRHWNGAVKDLVNDLGIEIPVVTSNGAEVHLANGELVSRHYLPVDEVEFLLQLARQTNTHYWGATVEGPVQQAEIPEDVRVHEWLKFGFHASEIDVIQVLWDELSRKGVYSLSNSHPLNIEVNAIGVTKAAGLADVCKICGVDRSQLVAMGDSLNDVPMLEWAGLGIAMGNAQESVKLAADWISRRHDEDGVAYAIEMKVLADA</sequence>
<comment type="caution">
    <text evidence="1">The sequence shown here is derived from an EMBL/GenBank/DDBJ whole genome shotgun (WGS) entry which is preliminary data.</text>
</comment>
<protein>
    <submittedName>
        <fullName evidence="1">Uncharacterized protein</fullName>
    </submittedName>
</protein>
<evidence type="ECO:0000313" key="1">
    <source>
        <dbReference type="EMBL" id="KPV43899.1"/>
    </source>
</evidence>
<dbReference type="InterPro" id="IPR036412">
    <property type="entry name" value="HAD-like_sf"/>
</dbReference>
<name>A0A0P9EL08_9BACL</name>
<dbReference type="PROSITE" id="PS01229">
    <property type="entry name" value="COF_2"/>
    <property type="match status" value="1"/>
</dbReference>
<dbReference type="Proteomes" id="UP000050482">
    <property type="component" value="Unassembled WGS sequence"/>
</dbReference>
<accession>A0A0P9EL08</accession>
<dbReference type="Gene3D" id="3.40.50.1000">
    <property type="entry name" value="HAD superfamily/HAD-like"/>
    <property type="match status" value="2"/>
</dbReference>
<dbReference type="GO" id="GO:0005829">
    <property type="term" value="C:cytosol"/>
    <property type="evidence" value="ECO:0007669"/>
    <property type="project" value="TreeGrafter"/>
</dbReference>
<proteinExistence type="predicted"/>
<reference evidence="1 2" key="1">
    <citation type="submission" date="2015-09" db="EMBL/GenBank/DDBJ databases">
        <title>Draft genome sequence of Alicyclobacillus ferrooxydans DSM 22381.</title>
        <authorList>
            <person name="Hemp J."/>
        </authorList>
    </citation>
    <scope>NUCLEOTIDE SEQUENCE [LARGE SCALE GENOMIC DNA]</scope>
    <source>
        <strain evidence="1 2">TC-34</strain>
    </source>
</reference>
<dbReference type="NCBIfam" id="TIGR01484">
    <property type="entry name" value="HAD-SF-IIB"/>
    <property type="match status" value="1"/>
</dbReference>